<evidence type="ECO:0000256" key="3">
    <source>
        <dbReference type="ARBA" id="ARBA00023002"/>
    </source>
</evidence>
<dbReference type="AlphaFoldDB" id="A0A852VUA1"/>
<dbReference type="InterPro" id="IPR008927">
    <property type="entry name" value="6-PGluconate_DH-like_C_sf"/>
</dbReference>
<evidence type="ECO:0000256" key="1">
    <source>
        <dbReference type="ARBA" id="ARBA00012939"/>
    </source>
</evidence>
<evidence type="ECO:0000259" key="7">
    <source>
        <dbReference type="Pfam" id="PF01232"/>
    </source>
</evidence>
<evidence type="ECO:0000256" key="5">
    <source>
        <dbReference type="ARBA" id="ARBA00048615"/>
    </source>
</evidence>
<proteinExistence type="inferred from homology"/>
<dbReference type="Gene3D" id="3.40.50.720">
    <property type="entry name" value="NAD(P)-binding Rossmann-like Domain"/>
    <property type="match status" value="1"/>
</dbReference>
<dbReference type="PRINTS" id="PR00084">
    <property type="entry name" value="MTLDHDRGNASE"/>
</dbReference>
<dbReference type="SUPFAM" id="SSF48179">
    <property type="entry name" value="6-phosphogluconate dehydrogenase C-terminal domain-like"/>
    <property type="match status" value="1"/>
</dbReference>
<dbReference type="InterPro" id="IPR013118">
    <property type="entry name" value="Mannitol_DH_C"/>
</dbReference>
<dbReference type="EC" id="1.1.1.17" evidence="1"/>
<keyword evidence="10" id="KW-1185">Reference proteome</keyword>
<dbReference type="Pfam" id="PF01232">
    <property type="entry name" value="Mannitol_dh"/>
    <property type="match status" value="1"/>
</dbReference>
<evidence type="ECO:0000313" key="9">
    <source>
        <dbReference type="EMBL" id="NYF99946.1"/>
    </source>
</evidence>
<dbReference type="PANTHER" id="PTHR43362">
    <property type="entry name" value="MANNITOL DEHYDROGENASE DSF1-RELATED"/>
    <property type="match status" value="1"/>
</dbReference>
<dbReference type="InterPro" id="IPR013328">
    <property type="entry name" value="6PGD_dom2"/>
</dbReference>
<name>A0A852VUA1_PSEA5</name>
<dbReference type="Proteomes" id="UP000549695">
    <property type="component" value="Unassembled WGS sequence"/>
</dbReference>
<dbReference type="GO" id="GO:0019594">
    <property type="term" value="P:mannitol metabolic process"/>
    <property type="evidence" value="ECO:0007669"/>
    <property type="project" value="InterPro"/>
</dbReference>
<dbReference type="InterPro" id="IPR036291">
    <property type="entry name" value="NAD(P)-bd_dom_sf"/>
</dbReference>
<protein>
    <recommendedName>
        <fullName evidence="2">Mannitol-1-phosphate 5-dehydrogenase</fullName>
        <ecNumber evidence="1">1.1.1.17</ecNumber>
    </recommendedName>
</protein>
<dbReference type="Pfam" id="PF08125">
    <property type="entry name" value="Mannitol_dh_C"/>
    <property type="match status" value="1"/>
</dbReference>
<keyword evidence="3 9" id="KW-0560">Oxidoreductase</keyword>
<dbReference type="PANTHER" id="PTHR43362:SF1">
    <property type="entry name" value="MANNITOL DEHYDROGENASE 2-RELATED"/>
    <property type="match status" value="1"/>
</dbReference>
<dbReference type="InterPro" id="IPR050988">
    <property type="entry name" value="Mannitol_DH/Oxidoreductase"/>
</dbReference>
<gene>
    <name evidence="9" type="ORF">HDA37_000232</name>
</gene>
<sequence>MRSLDETGIWTDGIEGVEVPGYDRATVGRGIVHIGVGGFHRAHLAMYVDALLASGGAPGWGICGVGVLAADDRMRDVLAAQDGLYTLVLKEADGTLTPRVVGSLVDYLYAPDDPEAVIERIAHPDTRIVSLTITEGGYAIDQKTGEFDPDFPGIRADLDAMAAGSAPTGAFGLVVEALARRRERGTGPLTVMSCDNMQGNGDVARRVFTGVAQLRDAELGAWVAESVTFPNSMVDRITPATADTDREALAGRFGLRDGWPVVCEPFTQWVLEDHFAAGRPEFERVGVQVVDDVVPYEFMKLRLLNATHQALGYLGYLAGHRYVHEVAQDPTFAAFLRGYMDDEATPTLRPVPGIDLDAYKDTLLERFANPGVADTLMRINYGSSDRISIFLLPVVREQLAAGGPVERAAAVVAGWCRYAEGADEQGREIPQQDRLAEEMTALARAERDTPGSFLSHRGVFGDLGSDERFAGAFRSALESLWSRGAAATVADLA</sequence>
<evidence type="ECO:0000256" key="6">
    <source>
        <dbReference type="ARBA" id="ARBA00061451"/>
    </source>
</evidence>
<dbReference type="Gene3D" id="1.10.1040.10">
    <property type="entry name" value="N-(1-d-carboxylethyl)-l-norvaline Dehydrogenase, domain 2"/>
    <property type="match status" value="1"/>
</dbReference>
<dbReference type="PROSITE" id="PS00974">
    <property type="entry name" value="MANNITOL_DHGENASE"/>
    <property type="match status" value="1"/>
</dbReference>
<dbReference type="InterPro" id="IPR013131">
    <property type="entry name" value="Mannitol_DH_N"/>
</dbReference>
<dbReference type="InterPro" id="IPR000669">
    <property type="entry name" value="Mannitol_DH"/>
</dbReference>
<evidence type="ECO:0000313" key="10">
    <source>
        <dbReference type="Proteomes" id="UP000549695"/>
    </source>
</evidence>
<comment type="similarity">
    <text evidence="6">Belongs to the mannitol dehydrogenase family. UxuB subfamily.</text>
</comment>
<evidence type="ECO:0000256" key="2">
    <source>
        <dbReference type="ARBA" id="ARBA00016219"/>
    </source>
</evidence>
<evidence type="ECO:0000259" key="8">
    <source>
        <dbReference type="Pfam" id="PF08125"/>
    </source>
</evidence>
<dbReference type="FunFam" id="3.40.50.720:FF:000129">
    <property type="entry name" value="D-mannonate oxidoreductase"/>
    <property type="match status" value="1"/>
</dbReference>
<dbReference type="SUPFAM" id="SSF51735">
    <property type="entry name" value="NAD(P)-binding Rossmann-fold domains"/>
    <property type="match status" value="1"/>
</dbReference>
<comment type="catalytic activity">
    <reaction evidence="5">
        <text>D-mannitol 1-phosphate + NAD(+) = beta-D-fructose 6-phosphate + NADH + H(+)</text>
        <dbReference type="Rhea" id="RHEA:19661"/>
        <dbReference type="ChEBI" id="CHEBI:15378"/>
        <dbReference type="ChEBI" id="CHEBI:57540"/>
        <dbReference type="ChEBI" id="CHEBI:57634"/>
        <dbReference type="ChEBI" id="CHEBI:57945"/>
        <dbReference type="ChEBI" id="CHEBI:61381"/>
        <dbReference type="EC" id="1.1.1.17"/>
    </reaction>
</comment>
<dbReference type="EMBL" id="JACCCZ010000001">
    <property type="protein sequence ID" value="NYF99946.1"/>
    <property type="molecule type" value="Genomic_DNA"/>
</dbReference>
<comment type="caution">
    <text evidence="9">The sequence shown here is derived from an EMBL/GenBank/DDBJ whole genome shotgun (WGS) entry which is preliminary data.</text>
</comment>
<reference evidence="9 10" key="1">
    <citation type="submission" date="2020-07" db="EMBL/GenBank/DDBJ databases">
        <title>Sequencing the genomes of 1000 actinobacteria strains.</title>
        <authorList>
            <person name="Klenk H.-P."/>
        </authorList>
    </citation>
    <scope>NUCLEOTIDE SEQUENCE [LARGE SCALE GENOMIC DNA]</scope>
    <source>
        <strain evidence="9 10">DSM 44749</strain>
    </source>
</reference>
<feature type="domain" description="Mannitol dehydrogenase N-terminal" evidence="7">
    <location>
        <begin position="30"/>
        <end position="283"/>
    </location>
</feature>
<dbReference type="GeneID" id="98050069"/>
<keyword evidence="4" id="KW-0520">NAD</keyword>
<accession>A0A852VUA1</accession>
<organism evidence="9 10">
    <name type="scientific">Pseudonocardia alni</name>
    <name type="common">Amycolata alni</name>
    <dbReference type="NCBI Taxonomy" id="33907"/>
    <lineage>
        <taxon>Bacteria</taxon>
        <taxon>Bacillati</taxon>
        <taxon>Actinomycetota</taxon>
        <taxon>Actinomycetes</taxon>
        <taxon>Pseudonocardiales</taxon>
        <taxon>Pseudonocardiaceae</taxon>
        <taxon>Pseudonocardia</taxon>
    </lineage>
</organism>
<feature type="domain" description="Mannitol dehydrogenase C-terminal" evidence="8">
    <location>
        <begin position="292"/>
        <end position="481"/>
    </location>
</feature>
<dbReference type="RefSeq" id="WP_179759906.1">
    <property type="nucleotide sequence ID" value="NZ_BAAAJZ010000011.1"/>
</dbReference>
<dbReference type="GO" id="GO:0008926">
    <property type="term" value="F:mannitol-1-phosphate 5-dehydrogenase activity"/>
    <property type="evidence" value="ECO:0007669"/>
    <property type="project" value="UniProtKB-EC"/>
</dbReference>
<evidence type="ECO:0000256" key="4">
    <source>
        <dbReference type="ARBA" id="ARBA00023027"/>
    </source>
</evidence>
<dbReference type="InterPro" id="IPR023027">
    <property type="entry name" value="Mannitol_DH_CS"/>
</dbReference>